<dbReference type="PANTHER" id="PTHR42939">
    <property type="entry name" value="ABC TRANSPORTER ATP-BINDING PROTEIN ALBC-RELATED"/>
    <property type="match status" value="1"/>
</dbReference>
<dbReference type="GO" id="GO:0005524">
    <property type="term" value="F:ATP binding"/>
    <property type="evidence" value="ECO:0007669"/>
    <property type="project" value="UniProtKB-KW"/>
</dbReference>
<dbReference type="InterPro" id="IPR017871">
    <property type="entry name" value="ABC_transporter-like_CS"/>
</dbReference>
<proteinExistence type="predicted"/>
<sequence>MIEFSNVTKRFGKVTALDNLSATINKGKITGIMGPNGAGKSTMLKLIIDINKPTFGDVMIGGQRVSVETKKRISYLPEVDYFYPWMRVIDAKEFIKPFYSDWDEEAYKELLTFLELDESMKINKISKGMRAKVKLLLSFSRRADIVLLDEPLSGIDIFTRAKIIETIIKDYRVGEQSIVITTHEVDEIENVIDEALFLDKGQIALAGEVESLKEKMNLSVIDIMKEVYNDGK</sequence>
<reference evidence="5" key="1">
    <citation type="journal article" date="2013" name="Extremophiles">
        <title>Proteinivorax tanatarense gen. nov., sp. nov., an anaerobic, haloalkaliphilic, proteolytic bacterium isolated from a decaying algal bloom, and proposal of Proteinivoraceae fam. nov.</title>
        <authorList>
            <person name="Kevbrin V."/>
            <person name="Boltyanskaya Y."/>
            <person name="Zhilina T."/>
            <person name="Kolganova T."/>
            <person name="Lavrentjeva E."/>
            <person name="Kuznetsov B."/>
        </authorList>
    </citation>
    <scope>NUCLEOTIDE SEQUENCE</scope>
    <source>
        <strain evidence="5">Z-910T</strain>
    </source>
</reference>
<dbReference type="PROSITE" id="PS50893">
    <property type="entry name" value="ABC_TRANSPORTER_2"/>
    <property type="match status" value="1"/>
</dbReference>
<evidence type="ECO:0000256" key="2">
    <source>
        <dbReference type="ARBA" id="ARBA00022741"/>
    </source>
</evidence>
<dbReference type="InterPro" id="IPR003439">
    <property type="entry name" value="ABC_transporter-like_ATP-bd"/>
</dbReference>
<dbReference type="InterPro" id="IPR027417">
    <property type="entry name" value="P-loop_NTPase"/>
</dbReference>
<dbReference type="SUPFAM" id="SSF52540">
    <property type="entry name" value="P-loop containing nucleoside triphosphate hydrolases"/>
    <property type="match status" value="1"/>
</dbReference>
<dbReference type="PROSITE" id="PS00211">
    <property type="entry name" value="ABC_TRANSPORTER_1"/>
    <property type="match status" value="1"/>
</dbReference>
<evidence type="ECO:0000256" key="3">
    <source>
        <dbReference type="ARBA" id="ARBA00022840"/>
    </source>
</evidence>
<organism evidence="5">
    <name type="scientific">Proteinivorax tanatarense</name>
    <dbReference type="NCBI Taxonomy" id="1260629"/>
    <lineage>
        <taxon>Bacteria</taxon>
        <taxon>Bacillati</taxon>
        <taxon>Bacillota</taxon>
        <taxon>Clostridia</taxon>
        <taxon>Eubacteriales</taxon>
        <taxon>Proteinivoracaceae</taxon>
        <taxon>Proteinivorax</taxon>
    </lineage>
</organism>
<gene>
    <name evidence="5" type="ORF">PRVXT_000610</name>
</gene>
<keyword evidence="2" id="KW-0547">Nucleotide-binding</keyword>
<dbReference type="EMBL" id="CP158367">
    <property type="protein sequence ID" value="XBX75477.1"/>
    <property type="molecule type" value="Genomic_DNA"/>
</dbReference>
<dbReference type="AlphaFoldDB" id="A0AAU7VNR3"/>
<evidence type="ECO:0000259" key="4">
    <source>
        <dbReference type="PROSITE" id="PS50893"/>
    </source>
</evidence>
<protein>
    <submittedName>
        <fullName evidence="5">ABC transporter ATP-binding protein</fullName>
    </submittedName>
</protein>
<dbReference type="Gene3D" id="3.40.50.300">
    <property type="entry name" value="P-loop containing nucleotide triphosphate hydrolases"/>
    <property type="match status" value="1"/>
</dbReference>
<accession>A0AAU7VNR3</accession>
<dbReference type="SMART" id="SM00382">
    <property type="entry name" value="AAA"/>
    <property type="match status" value="1"/>
</dbReference>
<evidence type="ECO:0000313" key="5">
    <source>
        <dbReference type="EMBL" id="XBX75477.1"/>
    </source>
</evidence>
<evidence type="ECO:0000256" key="1">
    <source>
        <dbReference type="ARBA" id="ARBA00022448"/>
    </source>
</evidence>
<feature type="domain" description="ABC transporter" evidence="4">
    <location>
        <begin position="2"/>
        <end position="225"/>
    </location>
</feature>
<keyword evidence="1" id="KW-0813">Transport</keyword>
<reference evidence="5" key="2">
    <citation type="submission" date="2024-06" db="EMBL/GenBank/DDBJ databases">
        <authorList>
            <person name="Petrova K.O."/>
            <person name="Toshchakov S.V."/>
            <person name="Boltjanskaja Y.V."/>
            <person name="Kevbrin V."/>
        </authorList>
    </citation>
    <scope>NUCLEOTIDE SEQUENCE</scope>
    <source>
        <strain evidence="5">Z-910T</strain>
    </source>
</reference>
<name>A0AAU7VNR3_9FIRM</name>
<dbReference type="GO" id="GO:0016887">
    <property type="term" value="F:ATP hydrolysis activity"/>
    <property type="evidence" value="ECO:0007669"/>
    <property type="project" value="InterPro"/>
</dbReference>
<dbReference type="InterPro" id="IPR051782">
    <property type="entry name" value="ABC_Transporter_VariousFunc"/>
</dbReference>
<dbReference type="RefSeq" id="WP_350344221.1">
    <property type="nucleotide sequence ID" value="NZ_CP158367.1"/>
</dbReference>
<dbReference type="InterPro" id="IPR003593">
    <property type="entry name" value="AAA+_ATPase"/>
</dbReference>
<dbReference type="CDD" id="cd03230">
    <property type="entry name" value="ABC_DR_subfamily_A"/>
    <property type="match status" value="1"/>
</dbReference>
<keyword evidence="3 5" id="KW-0067">ATP-binding</keyword>
<dbReference type="PANTHER" id="PTHR42939:SF3">
    <property type="entry name" value="ABC TRANSPORTER ATP-BINDING COMPONENT"/>
    <property type="match status" value="1"/>
</dbReference>
<dbReference type="Pfam" id="PF00005">
    <property type="entry name" value="ABC_tran"/>
    <property type="match status" value="1"/>
</dbReference>